<dbReference type="RefSeq" id="WP_096918873.1">
    <property type="nucleotide sequence ID" value="NZ_CABJDW020000013.1"/>
</dbReference>
<keyword evidence="9" id="KW-1185">Reference proteome</keyword>
<dbReference type="InterPro" id="IPR037185">
    <property type="entry name" value="EmrE-like"/>
</dbReference>
<reference evidence="8 9" key="1">
    <citation type="submission" date="2018-05" db="EMBL/GenBank/DDBJ databases">
        <title>Genome comparison of Eubacterium sp.</title>
        <authorList>
            <person name="Feng Y."/>
            <person name="Sanchez-Andrea I."/>
            <person name="Stams A.J.M."/>
            <person name="De Vos W.M."/>
        </authorList>
    </citation>
    <scope>NUCLEOTIDE SEQUENCE [LARGE SCALE GENOMIC DNA]</scope>
    <source>
        <strain evidence="8 9">YI</strain>
    </source>
</reference>
<feature type="transmembrane region" description="Helical" evidence="6">
    <location>
        <begin position="222"/>
        <end position="244"/>
    </location>
</feature>
<sequence length="305" mass="33104">MSDTSKSNLTKGILYGGLAGIIWGTLSIFISLLKNFGMSDIAVSSLGPMIIIIFYGIKTLVKNPKAFKICWKHLLIVLVGGGIVNALTYYSYAMCLNYMGAGVFSALDFSHVFILMLLSSFIFKYKITKGKILSLSLAVVGMVMVLNVFSPEAFISPVGLLWIAVDWFCNCAIALLLKWALNNEIDNDVLITYYNLGAALIYWTVCPPWAVVGEIAAAQNIALLVATIAAYGIFTQILTQYVWVKSFSLVDPAITNMMAAFSPITAAVLGYFMFGQVISWIQILGIAVVIAAVVILNKTGAAEEL</sequence>
<evidence type="ECO:0000313" key="8">
    <source>
        <dbReference type="EMBL" id="QCT72363.1"/>
    </source>
</evidence>
<dbReference type="SUPFAM" id="SSF103481">
    <property type="entry name" value="Multidrug resistance efflux transporter EmrE"/>
    <property type="match status" value="2"/>
</dbReference>
<comment type="subcellular location">
    <subcellularLocation>
        <location evidence="1">Membrane</location>
        <topology evidence="1">Multi-pass membrane protein</topology>
    </subcellularLocation>
</comment>
<dbReference type="GO" id="GO:0016020">
    <property type="term" value="C:membrane"/>
    <property type="evidence" value="ECO:0007669"/>
    <property type="project" value="UniProtKB-SubCell"/>
</dbReference>
<feature type="domain" description="EamA" evidence="7">
    <location>
        <begin position="11"/>
        <end position="146"/>
    </location>
</feature>
<keyword evidence="4 6" id="KW-1133">Transmembrane helix</keyword>
<evidence type="ECO:0000256" key="3">
    <source>
        <dbReference type="ARBA" id="ARBA00022692"/>
    </source>
</evidence>
<dbReference type="InterPro" id="IPR000620">
    <property type="entry name" value="EamA_dom"/>
</dbReference>
<evidence type="ECO:0000256" key="6">
    <source>
        <dbReference type="SAM" id="Phobius"/>
    </source>
</evidence>
<evidence type="ECO:0000256" key="5">
    <source>
        <dbReference type="ARBA" id="ARBA00023136"/>
    </source>
</evidence>
<dbReference type="KEGG" id="emt:CPZ25_013830"/>
<feature type="transmembrane region" description="Helical" evidence="6">
    <location>
        <begin position="280"/>
        <end position="297"/>
    </location>
</feature>
<organism evidence="8 9">
    <name type="scientific">Eubacterium maltosivorans</name>
    <dbReference type="NCBI Taxonomy" id="2041044"/>
    <lineage>
        <taxon>Bacteria</taxon>
        <taxon>Bacillati</taxon>
        <taxon>Bacillota</taxon>
        <taxon>Clostridia</taxon>
        <taxon>Eubacteriales</taxon>
        <taxon>Eubacteriaceae</taxon>
        <taxon>Eubacterium</taxon>
    </lineage>
</organism>
<feature type="domain" description="EamA" evidence="7">
    <location>
        <begin position="159"/>
        <end position="297"/>
    </location>
</feature>
<feature type="transmembrane region" description="Helical" evidence="6">
    <location>
        <begin position="36"/>
        <end position="57"/>
    </location>
</feature>
<name>A0A4P9CA81_EUBML</name>
<dbReference type="Gene3D" id="1.10.3730.20">
    <property type="match status" value="1"/>
</dbReference>
<dbReference type="Pfam" id="PF00892">
    <property type="entry name" value="EamA"/>
    <property type="match status" value="2"/>
</dbReference>
<gene>
    <name evidence="8" type="ORF">CPZ25_013830</name>
</gene>
<feature type="transmembrane region" description="Helical" evidence="6">
    <location>
        <begin position="132"/>
        <end position="149"/>
    </location>
</feature>
<comment type="similarity">
    <text evidence="2">Belongs to the EamA transporter family.</text>
</comment>
<evidence type="ECO:0000256" key="1">
    <source>
        <dbReference type="ARBA" id="ARBA00004141"/>
    </source>
</evidence>
<dbReference type="InterPro" id="IPR050638">
    <property type="entry name" value="AA-Vitamin_Transporters"/>
</dbReference>
<dbReference type="PANTHER" id="PTHR32322:SF2">
    <property type="entry name" value="EAMA DOMAIN-CONTAINING PROTEIN"/>
    <property type="match status" value="1"/>
</dbReference>
<evidence type="ECO:0000259" key="7">
    <source>
        <dbReference type="Pfam" id="PF00892"/>
    </source>
</evidence>
<keyword evidence="3 6" id="KW-0812">Transmembrane</keyword>
<proteinExistence type="inferred from homology"/>
<evidence type="ECO:0000256" key="2">
    <source>
        <dbReference type="ARBA" id="ARBA00007362"/>
    </source>
</evidence>
<feature type="transmembrane region" description="Helical" evidence="6">
    <location>
        <begin position="189"/>
        <end position="210"/>
    </location>
</feature>
<evidence type="ECO:0000313" key="9">
    <source>
        <dbReference type="Proteomes" id="UP000218387"/>
    </source>
</evidence>
<accession>A0A4P9CA81</accession>
<dbReference type="EMBL" id="CP029487">
    <property type="protein sequence ID" value="QCT72363.1"/>
    <property type="molecule type" value="Genomic_DNA"/>
</dbReference>
<dbReference type="AlphaFoldDB" id="A0A4P9CA81"/>
<protein>
    <submittedName>
        <fullName evidence="8">EamA/RhaT family transporter</fullName>
    </submittedName>
</protein>
<feature type="transmembrane region" description="Helical" evidence="6">
    <location>
        <begin position="12"/>
        <end position="30"/>
    </location>
</feature>
<keyword evidence="5 6" id="KW-0472">Membrane</keyword>
<feature type="transmembrane region" description="Helical" evidence="6">
    <location>
        <begin position="155"/>
        <end position="177"/>
    </location>
</feature>
<evidence type="ECO:0000256" key="4">
    <source>
        <dbReference type="ARBA" id="ARBA00022989"/>
    </source>
</evidence>
<dbReference type="Proteomes" id="UP000218387">
    <property type="component" value="Chromosome"/>
</dbReference>
<feature type="transmembrane region" description="Helical" evidence="6">
    <location>
        <begin position="69"/>
        <end position="92"/>
    </location>
</feature>
<feature type="transmembrane region" description="Helical" evidence="6">
    <location>
        <begin position="98"/>
        <end position="123"/>
    </location>
</feature>
<dbReference type="PANTHER" id="PTHR32322">
    <property type="entry name" value="INNER MEMBRANE TRANSPORTER"/>
    <property type="match status" value="1"/>
</dbReference>
<feature type="transmembrane region" description="Helical" evidence="6">
    <location>
        <begin position="256"/>
        <end position="274"/>
    </location>
</feature>